<dbReference type="InterPro" id="IPR047216">
    <property type="entry name" value="Endonuclease_DUF559_bact"/>
</dbReference>
<dbReference type="OrthoDB" id="9798754at2"/>
<dbReference type="Gene3D" id="3.40.960.10">
    <property type="entry name" value="VSR Endonuclease"/>
    <property type="match status" value="1"/>
</dbReference>
<keyword evidence="1" id="KW-0489">Methyltransferase</keyword>
<keyword evidence="2" id="KW-1185">Reference proteome</keyword>
<dbReference type="Proteomes" id="UP000215244">
    <property type="component" value="Chromosome"/>
</dbReference>
<dbReference type="PANTHER" id="PTHR38590">
    <property type="entry name" value="BLL0828 PROTEIN"/>
    <property type="match status" value="1"/>
</dbReference>
<gene>
    <name evidence="1" type="ORF">CJ263_13130</name>
</gene>
<dbReference type="InterPro" id="IPR007569">
    <property type="entry name" value="DUF559"/>
</dbReference>
<dbReference type="Pfam" id="PF04480">
    <property type="entry name" value="DUF559"/>
    <property type="match status" value="1"/>
</dbReference>
<evidence type="ECO:0000313" key="1">
    <source>
        <dbReference type="EMBL" id="ASV31077.1"/>
    </source>
</evidence>
<evidence type="ECO:0000313" key="2">
    <source>
        <dbReference type="Proteomes" id="UP000215244"/>
    </source>
</evidence>
<keyword evidence="1" id="KW-0808">Transferase</keyword>
<organism evidence="1 2">
    <name type="scientific">Maribacter cobaltidurans</name>
    <dbReference type="NCBI Taxonomy" id="1178778"/>
    <lineage>
        <taxon>Bacteria</taxon>
        <taxon>Pseudomonadati</taxon>
        <taxon>Bacteroidota</taxon>
        <taxon>Flavobacteriia</taxon>
        <taxon>Flavobacteriales</taxon>
        <taxon>Flavobacteriaceae</taxon>
        <taxon>Maribacter</taxon>
    </lineage>
</organism>
<dbReference type="SUPFAM" id="SSF52980">
    <property type="entry name" value="Restriction endonuclease-like"/>
    <property type="match status" value="1"/>
</dbReference>
<reference evidence="1 2" key="1">
    <citation type="submission" date="2017-08" db="EMBL/GenBank/DDBJ databases">
        <title>The complete genome sequence of Maribacter sp. B1, isolated from deep-sea sediment.</title>
        <authorList>
            <person name="Wu Y.-H."/>
            <person name="Cheng H."/>
            <person name="Xu X.-W."/>
        </authorList>
    </citation>
    <scope>NUCLEOTIDE SEQUENCE [LARGE SCALE GENOMIC DNA]</scope>
    <source>
        <strain evidence="1 2">B1</strain>
    </source>
</reference>
<dbReference type="GO" id="GO:0032259">
    <property type="term" value="P:methylation"/>
    <property type="evidence" value="ECO:0007669"/>
    <property type="project" value="UniProtKB-KW"/>
</dbReference>
<dbReference type="PANTHER" id="PTHR38590:SF1">
    <property type="entry name" value="BLL0828 PROTEIN"/>
    <property type="match status" value="1"/>
</dbReference>
<sequence>MANKHHNRKEFLERRKELRKNLTSAEAFLWKHLKAKQLEGRKFHKQHSIDWYIVDFYCPSEKLIIELDGQVHMNSAAQAYDEKRTEHIENLGLKVIRFENKMVFENLPSVLEEIKNNFTNTVF</sequence>
<dbReference type="KEGG" id="marb:CJ263_13130"/>
<dbReference type="CDD" id="cd01038">
    <property type="entry name" value="Endonuclease_DUF559"/>
    <property type="match status" value="1"/>
</dbReference>
<dbReference type="InterPro" id="IPR011335">
    <property type="entry name" value="Restrct_endonuc-II-like"/>
</dbReference>
<proteinExistence type="predicted"/>
<name>A0A223V796_9FLAO</name>
<dbReference type="EMBL" id="CP022957">
    <property type="protein sequence ID" value="ASV31077.1"/>
    <property type="molecule type" value="Genomic_DNA"/>
</dbReference>
<protein>
    <submittedName>
        <fullName evidence="1">Cytosine methyltransferase</fullName>
    </submittedName>
</protein>
<dbReference type="AlphaFoldDB" id="A0A223V796"/>
<accession>A0A223V796</accession>
<dbReference type="GO" id="GO:0008168">
    <property type="term" value="F:methyltransferase activity"/>
    <property type="evidence" value="ECO:0007669"/>
    <property type="project" value="UniProtKB-KW"/>
</dbReference>
<dbReference type="RefSeq" id="WP_094997689.1">
    <property type="nucleotide sequence ID" value="NZ_BMJL01000014.1"/>
</dbReference>